<organism evidence="3 4">
    <name type="scientific">Vitis vinifera</name>
    <name type="common">Grape</name>
    <dbReference type="NCBI Taxonomy" id="29760"/>
    <lineage>
        <taxon>Eukaryota</taxon>
        <taxon>Viridiplantae</taxon>
        <taxon>Streptophyta</taxon>
        <taxon>Embryophyta</taxon>
        <taxon>Tracheophyta</taxon>
        <taxon>Spermatophyta</taxon>
        <taxon>Magnoliopsida</taxon>
        <taxon>eudicotyledons</taxon>
        <taxon>Gunneridae</taxon>
        <taxon>Pentapetalae</taxon>
        <taxon>rosids</taxon>
        <taxon>Vitales</taxon>
        <taxon>Vitaceae</taxon>
        <taxon>Viteae</taxon>
        <taxon>Vitis</taxon>
    </lineage>
</organism>
<dbReference type="EMBL" id="QGNW01001126">
    <property type="protein sequence ID" value="RVW54586.1"/>
    <property type="molecule type" value="Genomic_DNA"/>
</dbReference>
<dbReference type="InterPro" id="IPR011990">
    <property type="entry name" value="TPR-like_helical_dom_sf"/>
</dbReference>
<dbReference type="Proteomes" id="UP000288805">
    <property type="component" value="Unassembled WGS sequence"/>
</dbReference>
<dbReference type="InterPro" id="IPR046960">
    <property type="entry name" value="PPR_At4g14850-like_plant"/>
</dbReference>
<reference evidence="3 4" key="1">
    <citation type="journal article" date="2018" name="PLoS Genet.">
        <title>Population sequencing reveals clonal diversity and ancestral inbreeding in the grapevine cultivar Chardonnay.</title>
        <authorList>
            <person name="Roach M.J."/>
            <person name="Johnson D.L."/>
            <person name="Bohlmann J."/>
            <person name="van Vuuren H.J."/>
            <person name="Jones S.J."/>
            <person name="Pretorius I.S."/>
            <person name="Schmidt S.A."/>
            <person name="Borneman A.R."/>
        </authorList>
    </citation>
    <scope>NUCLEOTIDE SEQUENCE [LARGE SCALE GENOMIC DNA]</scope>
    <source>
        <strain evidence="4">cv. Chardonnay</strain>
        <tissue evidence="3">Leaf</tissue>
    </source>
</reference>
<dbReference type="AlphaFoldDB" id="A0A438F3W3"/>
<sequence>MYSSCGNLGYARQVFDEILQPDLPSWNSIINANFQAGLVDMARNLFAVMPERNVISWSCMINGLWTLGGAGTWKWAHAYIDNVDAG</sequence>
<comment type="caution">
    <text evidence="3">The sequence shown here is derived from an EMBL/GenBank/DDBJ whole genome shotgun (WGS) entry which is preliminary data.</text>
</comment>
<name>A0A438F3W3_VITVI</name>
<evidence type="ECO:0000256" key="1">
    <source>
        <dbReference type="ARBA" id="ARBA00022737"/>
    </source>
</evidence>
<dbReference type="PROSITE" id="PS51375">
    <property type="entry name" value="PPR"/>
    <property type="match status" value="1"/>
</dbReference>
<evidence type="ECO:0000256" key="2">
    <source>
        <dbReference type="PROSITE-ProRule" id="PRU00708"/>
    </source>
</evidence>
<proteinExistence type="predicted"/>
<dbReference type="PANTHER" id="PTHR47926">
    <property type="entry name" value="PENTATRICOPEPTIDE REPEAT-CONTAINING PROTEIN"/>
    <property type="match status" value="1"/>
</dbReference>
<evidence type="ECO:0000313" key="4">
    <source>
        <dbReference type="Proteomes" id="UP000288805"/>
    </source>
</evidence>
<feature type="repeat" description="PPR" evidence="2">
    <location>
        <begin position="22"/>
        <end position="56"/>
    </location>
</feature>
<evidence type="ECO:0000313" key="3">
    <source>
        <dbReference type="EMBL" id="RVW54586.1"/>
    </source>
</evidence>
<gene>
    <name evidence="3" type="primary">PCMP-H82_2</name>
    <name evidence="3" type="ORF">CK203_071495</name>
</gene>
<protein>
    <submittedName>
        <fullName evidence="3">Pentatricopeptide repeat-containing protein</fullName>
    </submittedName>
</protein>
<dbReference type="GO" id="GO:0003723">
    <property type="term" value="F:RNA binding"/>
    <property type="evidence" value="ECO:0007669"/>
    <property type="project" value="InterPro"/>
</dbReference>
<accession>A0A438F3W3</accession>
<dbReference type="GO" id="GO:0009451">
    <property type="term" value="P:RNA modification"/>
    <property type="evidence" value="ECO:0007669"/>
    <property type="project" value="InterPro"/>
</dbReference>
<dbReference type="Pfam" id="PF01535">
    <property type="entry name" value="PPR"/>
    <property type="match status" value="1"/>
</dbReference>
<keyword evidence="1" id="KW-0677">Repeat</keyword>
<dbReference type="Gene3D" id="1.25.40.10">
    <property type="entry name" value="Tetratricopeptide repeat domain"/>
    <property type="match status" value="1"/>
</dbReference>
<dbReference type="InterPro" id="IPR002885">
    <property type="entry name" value="PPR_rpt"/>
</dbReference>